<reference evidence="2" key="1">
    <citation type="submission" date="2015-02" db="EMBL/GenBank/DDBJ databases">
        <authorList>
            <person name="Chooi Y.-H."/>
        </authorList>
    </citation>
    <scope>NUCLEOTIDE SEQUENCE [LARGE SCALE GENOMIC DNA]</scope>
    <source>
        <strain evidence="2">strain Y</strain>
    </source>
</reference>
<dbReference type="RefSeq" id="WP_046478111.1">
    <property type="nucleotide sequence ID" value="NZ_LN829118.1"/>
</dbReference>
<name>A0A0D6JFX5_9HYPH</name>
<dbReference type="KEGG" id="fil:BN1229_v1_2048"/>
<sequence>MRKFNLQYPVRLDDGSMIRAVTIGTSIAHLDRAAPEWRSWPHPLDAYAVVAAMTGLPLTIVEQFDAWDLHDLAWLVHEAIGKEIRHNRLARNGEKN</sequence>
<gene>
    <name evidence="1" type="ORF">YBN1229_v1_2050</name>
</gene>
<organism evidence="1 2">
    <name type="scientific">Candidatus Filomicrobium marinum</name>
    <dbReference type="NCBI Taxonomy" id="1608628"/>
    <lineage>
        <taxon>Bacteria</taxon>
        <taxon>Pseudomonadati</taxon>
        <taxon>Pseudomonadota</taxon>
        <taxon>Alphaproteobacteria</taxon>
        <taxon>Hyphomicrobiales</taxon>
        <taxon>Hyphomicrobiaceae</taxon>
        <taxon>Filomicrobium</taxon>
    </lineage>
</organism>
<evidence type="ECO:0000313" key="1">
    <source>
        <dbReference type="EMBL" id="CPR19191.1"/>
    </source>
</evidence>
<dbReference type="AlphaFoldDB" id="A0A0D6JFX5"/>
<dbReference type="OrthoDB" id="343356at2"/>
<evidence type="ECO:0000313" key="2">
    <source>
        <dbReference type="Proteomes" id="UP000033187"/>
    </source>
</evidence>
<dbReference type="EMBL" id="LN829119">
    <property type="protein sequence ID" value="CPR19191.1"/>
    <property type="molecule type" value="Genomic_DNA"/>
</dbReference>
<protein>
    <submittedName>
        <fullName evidence="1">Uncharacterized protein</fullName>
    </submittedName>
</protein>
<keyword evidence="2" id="KW-1185">Reference proteome</keyword>
<accession>A0A0D6JFX5</accession>
<dbReference type="KEGG" id="fiy:BN1229_v1_2050"/>
<proteinExistence type="predicted"/>
<dbReference type="Proteomes" id="UP000033187">
    <property type="component" value="Chromosome 1"/>
</dbReference>